<name>A0A4Q5N105_9MICO</name>
<keyword evidence="2" id="KW-1133">Transmembrane helix</keyword>
<evidence type="ECO:0008006" key="5">
    <source>
        <dbReference type="Google" id="ProtNLM"/>
    </source>
</evidence>
<feature type="region of interest" description="Disordered" evidence="1">
    <location>
        <begin position="1"/>
        <end position="35"/>
    </location>
</feature>
<accession>A0A4Q5N105</accession>
<feature type="compositionally biased region" description="Low complexity" evidence="1">
    <location>
        <begin position="1"/>
        <end position="15"/>
    </location>
</feature>
<keyword evidence="2" id="KW-0812">Transmembrane</keyword>
<feature type="transmembrane region" description="Helical" evidence="2">
    <location>
        <begin position="254"/>
        <end position="279"/>
    </location>
</feature>
<dbReference type="RefSeq" id="WP_130102745.1">
    <property type="nucleotide sequence ID" value="NZ_SDWW01000024.1"/>
</dbReference>
<feature type="transmembrane region" description="Helical" evidence="2">
    <location>
        <begin position="221"/>
        <end position="242"/>
    </location>
</feature>
<dbReference type="Proteomes" id="UP000293764">
    <property type="component" value="Unassembled WGS sequence"/>
</dbReference>
<protein>
    <recommendedName>
        <fullName evidence="5">Chemotaxis methyl-accepting receptor HlyB-like 4HB MCP domain-containing protein</fullName>
    </recommendedName>
</protein>
<comment type="caution">
    <text evidence="3">The sequence shown here is derived from an EMBL/GenBank/DDBJ whole genome shotgun (WGS) entry which is preliminary data.</text>
</comment>
<reference evidence="3 4" key="1">
    <citation type="submission" date="2019-01" db="EMBL/GenBank/DDBJ databases">
        <title>Novel species of Cellulomonas.</title>
        <authorList>
            <person name="Liu Q."/>
            <person name="Xin Y.-H."/>
        </authorList>
    </citation>
    <scope>NUCLEOTIDE SEQUENCE [LARGE SCALE GENOMIC DNA]</scope>
    <source>
        <strain evidence="3 4">HLT2-17</strain>
    </source>
</reference>
<organism evidence="3 4">
    <name type="scientific">Pengzhenrongella frigida</name>
    <dbReference type="NCBI Taxonomy" id="1259133"/>
    <lineage>
        <taxon>Bacteria</taxon>
        <taxon>Bacillati</taxon>
        <taxon>Actinomycetota</taxon>
        <taxon>Actinomycetes</taxon>
        <taxon>Micrococcales</taxon>
        <taxon>Pengzhenrongella</taxon>
    </lineage>
</organism>
<dbReference type="OrthoDB" id="3218196at2"/>
<keyword evidence="4" id="KW-1185">Reference proteome</keyword>
<feature type="transmembrane region" description="Helical" evidence="2">
    <location>
        <begin position="54"/>
        <end position="77"/>
    </location>
</feature>
<evidence type="ECO:0000256" key="2">
    <source>
        <dbReference type="SAM" id="Phobius"/>
    </source>
</evidence>
<evidence type="ECO:0000313" key="4">
    <source>
        <dbReference type="Proteomes" id="UP000293764"/>
    </source>
</evidence>
<sequence length="448" mass="45591">MTRTAPTTAPASARPGADPYASPLPTVASPAARAGQRMQRARLGVQGTPGRMRLVSAALVVVGLLVGLAAAQSFSVADGALVRADRNAAQLVRLQDIQTLLVRADADATNAFVVGGLEPADQRADYDEAVDRAVQQVAFAARAQPADGEALAALSSAIQSYTSGVVQARAANRQGLPLGAQYLREASAGLRADALPLLGALTSANEERVQTEFDTAGRAQVLALVAGLLGLVIVAGALVWLARRTHRYVNVPVAGAGVVILVVLVASVVALGSVAAAVADLRAGSYASARALAGARIAAFDAKANESLTLVSRGSGAAFEAAWQESSAVTSSLVAEAAQIDPAAADLPGGWDAYTALHQEIRSLDDGGGWEQAVAAAISREPGSANATFDAFDAASGEQLTAASEATSSGLRDARSGLALAGWLCGLAGVLAALLAWWGLSQRIEEYR</sequence>
<proteinExistence type="predicted"/>
<gene>
    <name evidence="3" type="ORF">EUA98_11080</name>
</gene>
<feature type="transmembrane region" description="Helical" evidence="2">
    <location>
        <begin position="418"/>
        <end position="440"/>
    </location>
</feature>
<evidence type="ECO:0000256" key="1">
    <source>
        <dbReference type="SAM" id="MobiDB-lite"/>
    </source>
</evidence>
<dbReference type="EMBL" id="SDWW01000024">
    <property type="protein sequence ID" value="RYV50923.1"/>
    <property type="molecule type" value="Genomic_DNA"/>
</dbReference>
<evidence type="ECO:0000313" key="3">
    <source>
        <dbReference type="EMBL" id="RYV50923.1"/>
    </source>
</evidence>
<keyword evidence="2" id="KW-0472">Membrane</keyword>
<dbReference type="AlphaFoldDB" id="A0A4Q5N105"/>